<name>A0A081K7X2_9GAMM</name>
<dbReference type="EMBL" id="JOJP01000001">
    <property type="protein sequence ID" value="KEI70248.1"/>
    <property type="molecule type" value="Genomic_DNA"/>
</dbReference>
<proteinExistence type="predicted"/>
<dbReference type="RefSeq" id="WP_020581224.1">
    <property type="nucleotide sequence ID" value="NZ_JOJP01000001.1"/>
</dbReference>
<protein>
    <submittedName>
        <fullName evidence="1">Uncharacterized protein</fullName>
    </submittedName>
</protein>
<dbReference type="STRING" id="305900.GV64_05385"/>
<organism evidence="1 2">
    <name type="scientific">Endozoicomonas elysicola</name>
    <dbReference type="NCBI Taxonomy" id="305900"/>
    <lineage>
        <taxon>Bacteria</taxon>
        <taxon>Pseudomonadati</taxon>
        <taxon>Pseudomonadota</taxon>
        <taxon>Gammaproteobacteria</taxon>
        <taxon>Oceanospirillales</taxon>
        <taxon>Endozoicomonadaceae</taxon>
        <taxon>Endozoicomonas</taxon>
    </lineage>
</organism>
<dbReference type="eggNOG" id="ENOG50301YS">
    <property type="taxonomic scope" value="Bacteria"/>
</dbReference>
<comment type="caution">
    <text evidence="1">The sequence shown here is derived from an EMBL/GenBank/DDBJ whole genome shotgun (WGS) entry which is preliminary data.</text>
</comment>
<dbReference type="AlphaFoldDB" id="A0A081K7X2"/>
<evidence type="ECO:0000313" key="1">
    <source>
        <dbReference type="EMBL" id="KEI70248.1"/>
    </source>
</evidence>
<gene>
    <name evidence="1" type="ORF">GV64_05385</name>
</gene>
<reference evidence="1 2" key="1">
    <citation type="submission" date="2014-06" db="EMBL/GenBank/DDBJ databases">
        <title>Whole Genome Sequences of Three Symbiotic Endozoicomonas Bacteria.</title>
        <authorList>
            <person name="Neave M.J."/>
            <person name="Apprill A."/>
            <person name="Voolstra C.R."/>
        </authorList>
    </citation>
    <scope>NUCLEOTIDE SEQUENCE [LARGE SCALE GENOMIC DNA]</scope>
    <source>
        <strain evidence="1 2">DSM 22380</strain>
    </source>
</reference>
<sequence>MARGGARPGAGRPKGSVNNKHTELRELLLSHAEPMLLKLIMMAKEGDLQALKLCIDKILPSMKPVDPPVQVAVNDNDSLTQKANAILVTAMAGDLSTADANQLLSGITTLARIIEFDEMDNRLTELEKLANMTASKTS</sequence>
<evidence type="ECO:0000313" key="2">
    <source>
        <dbReference type="Proteomes" id="UP000027997"/>
    </source>
</evidence>
<accession>A0A081K7X2</accession>
<keyword evidence="2" id="KW-1185">Reference proteome</keyword>
<dbReference type="Proteomes" id="UP000027997">
    <property type="component" value="Unassembled WGS sequence"/>
</dbReference>